<evidence type="ECO:0000313" key="11">
    <source>
        <dbReference type="EMBL" id="MEH2554778.1"/>
    </source>
</evidence>
<gene>
    <name evidence="10" type="primary">plsY</name>
    <name evidence="11" type="ORF">V1286_002307</name>
</gene>
<feature type="transmembrane region" description="Helical" evidence="10">
    <location>
        <begin position="146"/>
        <end position="173"/>
    </location>
</feature>
<comment type="pathway">
    <text evidence="10">Lipid metabolism; phospholipid metabolism.</text>
</comment>
<comment type="subunit">
    <text evidence="10">Probably interacts with PlsX.</text>
</comment>
<name>A0ABU8B8A0_9BRAD</name>
<comment type="subcellular location">
    <subcellularLocation>
        <location evidence="10">Cell membrane</location>
        <topology evidence="10">Multi-pass membrane protein</topology>
    </subcellularLocation>
</comment>
<keyword evidence="11" id="KW-0012">Acyltransferase</keyword>
<accession>A0ABU8B8A0</accession>
<dbReference type="Pfam" id="PF02660">
    <property type="entry name" value="G3P_acyltransf"/>
    <property type="match status" value="1"/>
</dbReference>
<proteinExistence type="inferred from homology"/>
<keyword evidence="4 10" id="KW-0812">Transmembrane</keyword>
<comment type="similarity">
    <text evidence="10">Belongs to the PlsY family.</text>
</comment>
<dbReference type="PANTHER" id="PTHR30309:SF0">
    <property type="entry name" value="GLYCEROL-3-PHOSPHATE ACYLTRANSFERASE-RELATED"/>
    <property type="match status" value="1"/>
</dbReference>
<keyword evidence="3 10" id="KW-0808">Transferase</keyword>
<dbReference type="InterPro" id="IPR003811">
    <property type="entry name" value="G3P_acylTferase_PlsY"/>
</dbReference>
<evidence type="ECO:0000256" key="8">
    <source>
        <dbReference type="ARBA" id="ARBA00023209"/>
    </source>
</evidence>
<keyword evidence="8 10" id="KW-0594">Phospholipid biosynthesis</keyword>
<dbReference type="EMBL" id="JAZHRV010000001">
    <property type="protein sequence ID" value="MEH2554778.1"/>
    <property type="molecule type" value="Genomic_DNA"/>
</dbReference>
<protein>
    <recommendedName>
        <fullName evidence="10">Glycerol-3-phosphate acyltransferase</fullName>
    </recommendedName>
    <alternativeName>
        <fullName evidence="10">Acyl-PO4 G3P acyltransferase</fullName>
    </alternativeName>
    <alternativeName>
        <fullName evidence="10">Acyl-phosphate--glycerol-3-phosphate acyltransferase</fullName>
    </alternativeName>
    <alternativeName>
        <fullName evidence="10">G3P acyltransferase</fullName>
        <shortName evidence="10">GPAT</shortName>
        <ecNumber evidence="10">2.3.1.275</ecNumber>
    </alternativeName>
    <alternativeName>
        <fullName evidence="10">Lysophosphatidic acid synthase</fullName>
        <shortName evidence="10">LPA synthase</shortName>
    </alternativeName>
</protein>
<evidence type="ECO:0000313" key="12">
    <source>
        <dbReference type="Proteomes" id="UP001364224"/>
    </source>
</evidence>
<evidence type="ECO:0000256" key="5">
    <source>
        <dbReference type="ARBA" id="ARBA00022989"/>
    </source>
</evidence>
<keyword evidence="6 10" id="KW-0443">Lipid metabolism</keyword>
<dbReference type="PANTHER" id="PTHR30309">
    <property type="entry name" value="INNER MEMBRANE PROTEIN YGIH"/>
    <property type="match status" value="1"/>
</dbReference>
<comment type="function">
    <text evidence="10">Catalyzes the transfer of an acyl group from acyl-phosphate (acyl-PO(4)) to glycerol-3-phosphate (G3P) to form lysophosphatidic acid (LPA). This enzyme utilizes acyl-phosphate as fatty acyl donor, but not acyl-CoA or acyl-ACP.</text>
</comment>
<keyword evidence="5 10" id="KW-1133">Transmembrane helix</keyword>
<dbReference type="Proteomes" id="UP001364224">
    <property type="component" value="Unassembled WGS sequence"/>
</dbReference>
<dbReference type="SMART" id="SM01207">
    <property type="entry name" value="G3P_acyltransf"/>
    <property type="match status" value="1"/>
</dbReference>
<keyword evidence="7 10" id="KW-0472">Membrane</keyword>
<comment type="catalytic activity">
    <reaction evidence="10">
        <text>an acyl phosphate + sn-glycerol 3-phosphate = a 1-acyl-sn-glycero-3-phosphate + phosphate</text>
        <dbReference type="Rhea" id="RHEA:34075"/>
        <dbReference type="ChEBI" id="CHEBI:43474"/>
        <dbReference type="ChEBI" id="CHEBI:57597"/>
        <dbReference type="ChEBI" id="CHEBI:57970"/>
        <dbReference type="ChEBI" id="CHEBI:59918"/>
        <dbReference type="EC" id="2.3.1.275"/>
    </reaction>
</comment>
<comment type="caution">
    <text evidence="10">Lacks conserved residue(s) required for the propagation of feature annotation.</text>
</comment>
<comment type="caution">
    <text evidence="11">The sequence shown here is derived from an EMBL/GenBank/DDBJ whole genome shotgun (WGS) entry which is preliminary data.</text>
</comment>
<feature type="transmembrane region" description="Helical" evidence="10">
    <location>
        <begin position="90"/>
        <end position="109"/>
    </location>
</feature>
<dbReference type="GO" id="GO:0016746">
    <property type="term" value="F:acyltransferase activity"/>
    <property type="evidence" value="ECO:0007669"/>
    <property type="project" value="UniProtKB-KW"/>
</dbReference>
<organism evidence="11 12">
    <name type="scientific">Bradyrhizobium algeriense</name>
    <dbReference type="NCBI Taxonomy" id="634784"/>
    <lineage>
        <taxon>Bacteria</taxon>
        <taxon>Pseudomonadati</taxon>
        <taxon>Pseudomonadota</taxon>
        <taxon>Alphaproteobacteria</taxon>
        <taxon>Hyphomicrobiales</taxon>
        <taxon>Nitrobacteraceae</taxon>
        <taxon>Bradyrhizobium</taxon>
    </lineage>
</organism>
<reference evidence="11 12" key="1">
    <citation type="submission" date="2024-02" db="EMBL/GenBank/DDBJ databases">
        <title>Adaptive strategies in a cosmopolitan and abundant soil bacterium.</title>
        <authorList>
            <person name="Carini P."/>
        </authorList>
    </citation>
    <scope>NUCLEOTIDE SEQUENCE [LARGE SCALE GENOMIC DNA]</scope>
    <source>
        <strain evidence="11 12">AZCC 1608</strain>
    </source>
</reference>
<keyword evidence="1 10" id="KW-1003">Cell membrane</keyword>
<evidence type="ECO:0000256" key="3">
    <source>
        <dbReference type="ARBA" id="ARBA00022679"/>
    </source>
</evidence>
<evidence type="ECO:0000256" key="9">
    <source>
        <dbReference type="ARBA" id="ARBA00023264"/>
    </source>
</evidence>
<keyword evidence="2 10" id="KW-0444">Lipid biosynthesis</keyword>
<evidence type="ECO:0000256" key="7">
    <source>
        <dbReference type="ARBA" id="ARBA00023136"/>
    </source>
</evidence>
<dbReference type="RefSeq" id="WP_334479613.1">
    <property type="nucleotide sequence ID" value="NZ_JAZHRV010000001.1"/>
</dbReference>
<sequence>MVFWIASVVGLAIAYLFGSTPTGYLAGKLLKGIDIREHGSKSIGATNVLRTLGKWPALVVLLVDVLKGAAAIVFARWFYALPSVTPPAALDLQTWVPWAVCLAGLAVLMGHGRSIWLNFTGGKSAATGLGVLLAMSWPVGLGAATVFGVVLAIFRIVSLSSMLAALTAIALVWALEQPLPYRLLVMAGGIYVIARHRANIQRLLAGTEPRLGQSSPEAKMESQI</sequence>
<keyword evidence="12" id="KW-1185">Reference proteome</keyword>
<evidence type="ECO:0000256" key="6">
    <source>
        <dbReference type="ARBA" id="ARBA00023098"/>
    </source>
</evidence>
<dbReference type="HAMAP" id="MF_01043">
    <property type="entry name" value="PlsY"/>
    <property type="match status" value="1"/>
</dbReference>
<dbReference type="EC" id="2.3.1.275" evidence="10"/>
<evidence type="ECO:0000256" key="4">
    <source>
        <dbReference type="ARBA" id="ARBA00022692"/>
    </source>
</evidence>
<evidence type="ECO:0000256" key="10">
    <source>
        <dbReference type="HAMAP-Rule" id="MF_01043"/>
    </source>
</evidence>
<evidence type="ECO:0000256" key="2">
    <source>
        <dbReference type="ARBA" id="ARBA00022516"/>
    </source>
</evidence>
<feature type="transmembrane region" description="Helical" evidence="10">
    <location>
        <begin position="55"/>
        <end position="78"/>
    </location>
</feature>
<evidence type="ECO:0000256" key="1">
    <source>
        <dbReference type="ARBA" id="ARBA00022475"/>
    </source>
</evidence>
<keyword evidence="9 10" id="KW-1208">Phospholipid metabolism</keyword>
<dbReference type="NCBIfam" id="TIGR00023">
    <property type="entry name" value="glycerol-3-phosphate 1-O-acyltransferase PlsY"/>
    <property type="match status" value="1"/>
</dbReference>